<dbReference type="GO" id="GO:0005634">
    <property type="term" value="C:nucleus"/>
    <property type="evidence" value="ECO:0007669"/>
    <property type="project" value="UniProtKB-SubCell"/>
</dbReference>
<dbReference type="EnsemblPlants" id="Ma06_t23740.1">
    <property type="protein sequence ID" value="Ma06_p23740.1"/>
    <property type="gene ID" value="Ma06_g23740"/>
</dbReference>
<keyword evidence="6" id="KW-0269">Exonuclease</keyword>
<keyword evidence="4" id="KW-0227">DNA damage</keyword>
<dbReference type="Proteomes" id="UP000012960">
    <property type="component" value="Unplaced"/>
</dbReference>
<dbReference type="PANTHER" id="PTHR12415:SF0">
    <property type="entry name" value="TYROSYL-DNA PHOSPHODIESTERASE 1"/>
    <property type="match status" value="1"/>
</dbReference>
<evidence type="ECO:0000256" key="6">
    <source>
        <dbReference type="ARBA" id="ARBA00022839"/>
    </source>
</evidence>
<evidence type="ECO:0000256" key="1">
    <source>
        <dbReference type="ARBA" id="ARBA00004123"/>
    </source>
</evidence>
<keyword evidence="3" id="KW-0540">Nuclease</keyword>
<dbReference type="GO" id="GO:0006281">
    <property type="term" value="P:DNA repair"/>
    <property type="evidence" value="ECO:0007669"/>
    <property type="project" value="UniProtKB-KW"/>
</dbReference>
<evidence type="ECO:0000256" key="8">
    <source>
        <dbReference type="ARBA" id="ARBA00023242"/>
    </source>
</evidence>
<dbReference type="InterPro" id="IPR010347">
    <property type="entry name" value="Tdp1"/>
</dbReference>
<evidence type="ECO:0000313" key="10">
    <source>
        <dbReference type="Proteomes" id="UP000012960"/>
    </source>
</evidence>
<protein>
    <submittedName>
        <fullName evidence="9">Uncharacterized protein</fullName>
    </submittedName>
</protein>
<evidence type="ECO:0000256" key="2">
    <source>
        <dbReference type="ARBA" id="ARBA00010205"/>
    </source>
</evidence>
<keyword evidence="7" id="KW-0234">DNA repair</keyword>
<evidence type="ECO:0000256" key="3">
    <source>
        <dbReference type="ARBA" id="ARBA00022722"/>
    </source>
</evidence>
<dbReference type="InParanoid" id="A0A804JJM6"/>
<keyword evidence="8" id="KW-0539">Nucleus</keyword>
<accession>A0A804JJM6</accession>
<sequence>ENDGLRQDNSTEASKSCDPQFKTASFTSCDDIEAIRHFRVTKERLSLTFRLMQVQGLPAWANSSSVTIGDVIQQGNVLVAILSNYMVDIDWLLSGKFHTLHAGPFI</sequence>
<proteinExistence type="inferred from homology"/>
<dbReference type="SUPFAM" id="SSF56024">
    <property type="entry name" value="Phospholipase D/nuclease"/>
    <property type="match status" value="1"/>
</dbReference>
<comment type="similarity">
    <text evidence="2">Belongs to the tyrosyl-DNA phosphodiesterase family.</text>
</comment>
<evidence type="ECO:0000313" key="9">
    <source>
        <dbReference type="EnsemblPlants" id="Ma06_p23740.1"/>
    </source>
</evidence>
<dbReference type="AlphaFoldDB" id="A0A804JJM6"/>
<dbReference type="Pfam" id="PF06087">
    <property type="entry name" value="Tyr-DNA_phospho"/>
    <property type="match status" value="1"/>
</dbReference>
<dbReference type="Gramene" id="Ma06_t23740.1">
    <property type="protein sequence ID" value="Ma06_p23740.1"/>
    <property type="gene ID" value="Ma06_g23740"/>
</dbReference>
<evidence type="ECO:0000256" key="7">
    <source>
        <dbReference type="ARBA" id="ARBA00023204"/>
    </source>
</evidence>
<dbReference type="GO" id="GO:0004527">
    <property type="term" value="F:exonuclease activity"/>
    <property type="evidence" value="ECO:0007669"/>
    <property type="project" value="UniProtKB-KW"/>
</dbReference>
<dbReference type="PANTHER" id="PTHR12415">
    <property type="entry name" value="TYROSYL-DNA PHOSPHODIESTERASE 1"/>
    <property type="match status" value="1"/>
</dbReference>
<keyword evidence="10" id="KW-1185">Reference proteome</keyword>
<organism evidence="9 10">
    <name type="scientific">Musa acuminata subsp. malaccensis</name>
    <name type="common">Wild banana</name>
    <name type="synonym">Musa malaccensis</name>
    <dbReference type="NCBI Taxonomy" id="214687"/>
    <lineage>
        <taxon>Eukaryota</taxon>
        <taxon>Viridiplantae</taxon>
        <taxon>Streptophyta</taxon>
        <taxon>Embryophyta</taxon>
        <taxon>Tracheophyta</taxon>
        <taxon>Spermatophyta</taxon>
        <taxon>Magnoliopsida</taxon>
        <taxon>Liliopsida</taxon>
        <taxon>Zingiberales</taxon>
        <taxon>Musaceae</taxon>
        <taxon>Musa</taxon>
    </lineage>
</organism>
<evidence type="ECO:0000256" key="4">
    <source>
        <dbReference type="ARBA" id="ARBA00022763"/>
    </source>
</evidence>
<dbReference type="GO" id="GO:0008081">
    <property type="term" value="F:phosphoric diester hydrolase activity"/>
    <property type="evidence" value="ECO:0007669"/>
    <property type="project" value="InterPro"/>
</dbReference>
<evidence type="ECO:0000256" key="5">
    <source>
        <dbReference type="ARBA" id="ARBA00022801"/>
    </source>
</evidence>
<keyword evidence="5" id="KW-0378">Hydrolase</keyword>
<name>A0A804JJM6_MUSAM</name>
<dbReference type="Gene3D" id="3.30.870.10">
    <property type="entry name" value="Endonuclease Chain A"/>
    <property type="match status" value="1"/>
</dbReference>
<comment type="subcellular location">
    <subcellularLocation>
        <location evidence="1">Nucleus</location>
    </subcellularLocation>
</comment>
<reference evidence="9" key="1">
    <citation type="submission" date="2021-05" db="UniProtKB">
        <authorList>
            <consortium name="EnsemblPlants"/>
        </authorList>
    </citation>
    <scope>IDENTIFICATION</scope>
    <source>
        <strain evidence="9">subsp. malaccensis</strain>
    </source>
</reference>